<dbReference type="Proteomes" id="UP001240678">
    <property type="component" value="Unassembled WGS sequence"/>
</dbReference>
<organism evidence="1 2">
    <name type="scientific">Colletotrichum costaricense</name>
    <dbReference type="NCBI Taxonomy" id="1209916"/>
    <lineage>
        <taxon>Eukaryota</taxon>
        <taxon>Fungi</taxon>
        <taxon>Dikarya</taxon>
        <taxon>Ascomycota</taxon>
        <taxon>Pezizomycotina</taxon>
        <taxon>Sordariomycetes</taxon>
        <taxon>Hypocreomycetidae</taxon>
        <taxon>Glomerellales</taxon>
        <taxon>Glomerellaceae</taxon>
        <taxon>Colletotrichum</taxon>
        <taxon>Colletotrichum acutatum species complex</taxon>
    </lineage>
</organism>
<protein>
    <submittedName>
        <fullName evidence="1">Uncharacterized protein</fullName>
    </submittedName>
</protein>
<dbReference type="GeneID" id="85342739"/>
<accession>A0AAI9YQC7</accession>
<sequence length="147" mass="16444">MRRVPCEAHPTTAAALEAPVAVEQPLCLDHIPSPRVRYSFHKEEDMGKLVFIWEKPLRASARAAAWAVEYHGHTRRLATRPMTPPPPPPGITPLPARAHKRKGDTQLFLHAKKKGPAVENPRCFELRPGLSTPLPDILALRFETESK</sequence>
<comment type="caution">
    <text evidence="1">The sequence shown here is derived from an EMBL/GenBank/DDBJ whole genome shotgun (WGS) entry which is preliminary data.</text>
</comment>
<evidence type="ECO:0000313" key="1">
    <source>
        <dbReference type="EMBL" id="KAK1519388.1"/>
    </source>
</evidence>
<proteinExistence type="predicted"/>
<keyword evidence="2" id="KW-1185">Reference proteome</keyword>
<gene>
    <name evidence="1" type="ORF">CCOS01_11039</name>
</gene>
<reference evidence="1 2" key="1">
    <citation type="submission" date="2016-10" db="EMBL/GenBank/DDBJ databases">
        <title>The genome sequence of Colletotrichum fioriniae PJ7.</title>
        <authorList>
            <person name="Baroncelli R."/>
        </authorList>
    </citation>
    <scope>NUCLEOTIDE SEQUENCE [LARGE SCALE GENOMIC DNA]</scope>
    <source>
        <strain evidence="1 2">IMI 309622</strain>
    </source>
</reference>
<name>A0AAI9YQC7_9PEZI</name>
<dbReference type="EMBL" id="MOOE01000012">
    <property type="protein sequence ID" value="KAK1519388.1"/>
    <property type="molecule type" value="Genomic_DNA"/>
</dbReference>
<evidence type="ECO:0000313" key="2">
    <source>
        <dbReference type="Proteomes" id="UP001240678"/>
    </source>
</evidence>
<dbReference type="AlphaFoldDB" id="A0AAI9YQC7"/>
<dbReference type="RefSeq" id="XP_060309924.1">
    <property type="nucleotide sequence ID" value="XM_060459192.1"/>
</dbReference>